<proteinExistence type="predicted"/>
<dbReference type="AlphaFoldDB" id="A0A243SBB3"/>
<evidence type="ECO:0000313" key="1">
    <source>
        <dbReference type="EMBL" id="OUD05139.1"/>
    </source>
</evidence>
<reference evidence="1 2" key="1">
    <citation type="submission" date="2017-05" db="EMBL/GenBank/DDBJ databases">
        <title>Biotechnological potential of actinobacteria isolated from South African environments.</title>
        <authorList>
            <person name="Le Roes-Hill M."/>
            <person name="Prins A."/>
            <person name="Durrell K.A."/>
        </authorList>
    </citation>
    <scope>NUCLEOTIDE SEQUENCE [LARGE SCALE GENOMIC DNA]</scope>
    <source>
        <strain evidence="1 2">HMC13</strain>
    </source>
</reference>
<evidence type="ECO:0000313" key="2">
    <source>
        <dbReference type="Proteomes" id="UP000195105"/>
    </source>
</evidence>
<protein>
    <submittedName>
        <fullName evidence="1">Uncharacterized protein</fullName>
    </submittedName>
</protein>
<keyword evidence="2" id="KW-1185">Reference proteome</keyword>
<name>A0A243SBB3_9ACTN</name>
<dbReference type="EMBL" id="NGFN01000001">
    <property type="protein sequence ID" value="OUD05139.1"/>
    <property type="molecule type" value="Genomic_DNA"/>
</dbReference>
<organism evidence="1 2">
    <name type="scientific">Streptomyces swartbergensis</name>
    <dbReference type="NCBI Taxonomy" id="487165"/>
    <lineage>
        <taxon>Bacteria</taxon>
        <taxon>Bacillati</taxon>
        <taxon>Actinomycetota</taxon>
        <taxon>Actinomycetes</taxon>
        <taxon>Kitasatosporales</taxon>
        <taxon>Streptomycetaceae</taxon>
        <taxon>Streptomyces</taxon>
    </lineage>
</organism>
<dbReference type="Proteomes" id="UP000195105">
    <property type="component" value="Unassembled WGS sequence"/>
</dbReference>
<accession>A0A243SBB3</accession>
<comment type="caution">
    <text evidence="1">The sequence shown here is derived from an EMBL/GenBank/DDBJ whole genome shotgun (WGS) entry which is preliminary data.</text>
</comment>
<gene>
    <name evidence="1" type="ORF">CA983_00120</name>
</gene>
<sequence length="118" mass="12144">MQWKGRLRKGRPLSARRRIVAAWAGVCLAGLVGTYALNTGSSTGGSGSPGEPAPTGTYAVDCQEIADHIAQARAEARREHLEAVGPSPTTGYQSVIVGDVAVPEACAEELEDLGAGTP</sequence>